<protein>
    <submittedName>
        <fullName evidence="2">Phosphotransferase family enzyme</fullName>
    </submittedName>
</protein>
<proteinExistence type="predicted"/>
<dbReference type="InterPro" id="IPR011009">
    <property type="entry name" value="Kinase-like_dom_sf"/>
</dbReference>
<dbReference type="GO" id="GO:0016740">
    <property type="term" value="F:transferase activity"/>
    <property type="evidence" value="ECO:0007669"/>
    <property type="project" value="UniProtKB-KW"/>
</dbReference>
<reference evidence="2 3" key="1">
    <citation type="journal article" date="2013" name="Stand. Genomic Sci.">
        <title>Genomic Encyclopedia of Type Strains, Phase I: The one thousand microbial genomes (KMG-I) project.</title>
        <authorList>
            <person name="Kyrpides N.C."/>
            <person name="Woyke T."/>
            <person name="Eisen J.A."/>
            <person name="Garrity G."/>
            <person name="Lilburn T.G."/>
            <person name="Beck B.J."/>
            <person name="Whitman W.B."/>
            <person name="Hugenholtz P."/>
            <person name="Klenk H.P."/>
        </authorList>
    </citation>
    <scope>NUCLEOTIDE SEQUENCE [LARGE SCALE GENOMIC DNA]</scope>
    <source>
        <strain evidence="2 3">DSM 45044</strain>
    </source>
</reference>
<accession>A0A562V4K3</accession>
<evidence type="ECO:0000259" key="1">
    <source>
        <dbReference type="Pfam" id="PF01636"/>
    </source>
</evidence>
<feature type="domain" description="Aminoglycoside phosphotransferase" evidence="1">
    <location>
        <begin position="71"/>
        <end position="244"/>
    </location>
</feature>
<name>A0A562V4K3_9ACTN</name>
<keyword evidence="3" id="KW-1185">Reference proteome</keyword>
<dbReference type="Pfam" id="PF01636">
    <property type="entry name" value="APH"/>
    <property type="match status" value="1"/>
</dbReference>
<evidence type="ECO:0000313" key="2">
    <source>
        <dbReference type="EMBL" id="TWJ12762.1"/>
    </source>
</evidence>
<sequence length="313" mass="34080">MPEISTPATTRSADALTAAVEAARDAGLEVTDPVILHDAFSVVARLDPSPVVARVPTVLPTPLRSPEAMELRQRTELAVVRWLSGRGLPVAVPSPLVPEQPIRRNGFHITMWEPVRRPATEDTPDYIAHYALIPALHRELREYPETLPFMAMLEMIPVSLAELADHPELLAPDDLARANREWEILSRRIGSREAFADTFPGVEVQAIHGDSPPFNLISTEGGQVYSDFEDVGCGPVEWDMTMTGPDGVAAYNAAAVPLGMRRLDEDVLAVMDATRLLQIVACAVLLPSYPALAEGLIPIVDHWRTTTPAAGLT</sequence>
<dbReference type="SUPFAM" id="SSF56112">
    <property type="entry name" value="Protein kinase-like (PK-like)"/>
    <property type="match status" value="1"/>
</dbReference>
<dbReference type="AlphaFoldDB" id="A0A562V4K3"/>
<dbReference type="Proteomes" id="UP000321617">
    <property type="component" value="Unassembled WGS sequence"/>
</dbReference>
<organism evidence="2 3">
    <name type="scientific">Stackebrandtia albiflava</name>
    <dbReference type="NCBI Taxonomy" id="406432"/>
    <lineage>
        <taxon>Bacteria</taxon>
        <taxon>Bacillati</taxon>
        <taxon>Actinomycetota</taxon>
        <taxon>Actinomycetes</taxon>
        <taxon>Glycomycetales</taxon>
        <taxon>Glycomycetaceae</taxon>
        <taxon>Stackebrandtia</taxon>
    </lineage>
</organism>
<comment type="caution">
    <text evidence="2">The sequence shown here is derived from an EMBL/GenBank/DDBJ whole genome shotgun (WGS) entry which is preliminary data.</text>
</comment>
<dbReference type="OrthoDB" id="115252at2"/>
<gene>
    <name evidence="2" type="ORF">LX16_3526</name>
</gene>
<dbReference type="InterPro" id="IPR002575">
    <property type="entry name" value="Aminoglycoside_PTrfase"/>
</dbReference>
<evidence type="ECO:0000313" key="3">
    <source>
        <dbReference type="Proteomes" id="UP000321617"/>
    </source>
</evidence>
<keyword evidence="2" id="KW-0808">Transferase</keyword>
<dbReference type="RefSeq" id="WP_147140120.1">
    <property type="nucleotide sequence ID" value="NZ_BAABIJ010000002.1"/>
</dbReference>
<dbReference type="EMBL" id="VLLL01000006">
    <property type="protein sequence ID" value="TWJ12762.1"/>
    <property type="molecule type" value="Genomic_DNA"/>
</dbReference>